<reference evidence="4 5" key="1">
    <citation type="submission" date="2020-07" db="EMBL/GenBank/DDBJ databases">
        <title>Comparative genomics of pyrophilous fungi reveals a link between fire events and developmental genes.</title>
        <authorList>
            <consortium name="DOE Joint Genome Institute"/>
            <person name="Steindorff A.S."/>
            <person name="Carver A."/>
            <person name="Calhoun S."/>
            <person name="Stillman K."/>
            <person name="Liu H."/>
            <person name="Lipzen A."/>
            <person name="Pangilinan J."/>
            <person name="Labutti K."/>
            <person name="Bruns T.D."/>
            <person name="Grigoriev I.V."/>
        </authorList>
    </citation>
    <scope>NUCLEOTIDE SEQUENCE [LARGE SCALE GENOMIC DNA]</scope>
    <source>
        <strain evidence="4 5">CBS 144469</strain>
    </source>
</reference>
<evidence type="ECO:0000256" key="1">
    <source>
        <dbReference type="ARBA" id="ARBA00022723"/>
    </source>
</evidence>
<dbReference type="GO" id="GO:0046872">
    <property type="term" value="F:metal ion binding"/>
    <property type="evidence" value="ECO:0007669"/>
    <property type="project" value="UniProtKB-KW"/>
</dbReference>
<proteinExistence type="predicted"/>
<name>A0A8H6IDW3_9AGAR</name>
<dbReference type="AlphaFoldDB" id="A0A8H6IDW3"/>
<dbReference type="Proteomes" id="UP000521943">
    <property type="component" value="Unassembled WGS sequence"/>
</dbReference>
<feature type="coiled-coil region" evidence="3">
    <location>
        <begin position="404"/>
        <end position="431"/>
    </location>
</feature>
<comment type="caution">
    <text evidence="4">The sequence shown here is derived from an EMBL/GenBank/DDBJ whole genome shotgun (WGS) entry which is preliminary data.</text>
</comment>
<organism evidence="4 5">
    <name type="scientific">Ephemerocybe angulata</name>
    <dbReference type="NCBI Taxonomy" id="980116"/>
    <lineage>
        <taxon>Eukaryota</taxon>
        <taxon>Fungi</taxon>
        <taxon>Dikarya</taxon>
        <taxon>Basidiomycota</taxon>
        <taxon>Agaricomycotina</taxon>
        <taxon>Agaricomycetes</taxon>
        <taxon>Agaricomycetidae</taxon>
        <taxon>Agaricales</taxon>
        <taxon>Agaricineae</taxon>
        <taxon>Psathyrellaceae</taxon>
        <taxon>Ephemerocybe</taxon>
    </lineage>
</organism>
<dbReference type="Gene3D" id="3.30.980.10">
    <property type="entry name" value="Threonyl-trna Synthetase, Chain A, domain 2"/>
    <property type="match status" value="1"/>
</dbReference>
<evidence type="ECO:0000313" key="5">
    <source>
        <dbReference type="Proteomes" id="UP000521943"/>
    </source>
</evidence>
<dbReference type="InterPro" id="IPR009000">
    <property type="entry name" value="Transl_B-barrel_sf"/>
</dbReference>
<keyword evidence="5" id="KW-1185">Reference proteome</keyword>
<keyword evidence="2" id="KW-0862">Zinc</keyword>
<protein>
    <submittedName>
        <fullName evidence="4">ThrRS/AlaRS common domain-containing protein</fullName>
    </submittedName>
</protein>
<dbReference type="EMBL" id="JACGCI010000007">
    <property type="protein sequence ID" value="KAF6762659.1"/>
    <property type="molecule type" value="Genomic_DNA"/>
</dbReference>
<evidence type="ECO:0000256" key="2">
    <source>
        <dbReference type="ARBA" id="ARBA00022833"/>
    </source>
</evidence>
<keyword evidence="1" id="KW-0479">Metal-binding</keyword>
<accession>A0A8H6IDW3</accession>
<dbReference type="PANTHER" id="PTHR43462">
    <property type="entry name" value="ALANYL-TRNA EDITING PROTEIN"/>
    <property type="match status" value="1"/>
</dbReference>
<keyword evidence="3" id="KW-0175">Coiled coil</keyword>
<gene>
    <name evidence="4" type="ORF">DFP72DRAFT_801906</name>
</gene>
<dbReference type="Gene3D" id="2.40.30.130">
    <property type="match status" value="1"/>
</dbReference>
<evidence type="ECO:0000256" key="3">
    <source>
        <dbReference type="SAM" id="Coils"/>
    </source>
</evidence>
<dbReference type="GO" id="GO:0000166">
    <property type="term" value="F:nucleotide binding"/>
    <property type="evidence" value="ECO:0007669"/>
    <property type="project" value="InterPro"/>
</dbReference>
<dbReference type="InterPro" id="IPR018163">
    <property type="entry name" value="Thr/Ala-tRNA-synth_IIc_edit"/>
</dbReference>
<dbReference type="OrthoDB" id="288942at2759"/>
<evidence type="ECO:0000313" key="4">
    <source>
        <dbReference type="EMBL" id="KAF6762659.1"/>
    </source>
</evidence>
<dbReference type="SUPFAM" id="SSF55186">
    <property type="entry name" value="ThrRS/AlaRS common domain"/>
    <property type="match status" value="1"/>
</dbReference>
<dbReference type="GO" id="GO:0002196">
    <property type="term" value="F:Ser-tRNA(Ala) deacylase activity"/>
    <property type="evidence" value="ECO:0007669"/>
    <property type="project" value="TreeGrafter"/>
</dbReference>
<sequence length="560" mass="60675">MLALLHTVHQWLSSLLDSSLTLPFYYLQPLSLSSVYSGKRWPRRSFFSQGTPPDYHRIASSKLTIPSDPEVSIPVGILACQRKVHRLNTISGDPLLRSLDTTVVSATIVQPPAAAAEKSKKATKKAVAAPSLPTEPLLHVQLHDTVIFPEGGGQPTDIGTLTVKADGCSWEVLQAKRHGGHAVHYVRVKGDADAALKAFAPGTEVTVALGDEGYERRYDHMSMHTSQHLLSALLETRLDVPTLSWSLTTYPSPCYVEVPRGLTAEEVLSVQNEANRLVFEGRKVHVEVEELDNSAEPTQVQKTESGRAIGKALPENYTGGVKRVVVIDGVDRNPCCGTHLPSIHNLQLFLLPHTEALSRSSTTNARLYFLAGPRLITYLTSTHNIAAQTSAIMSCGPPLLPERVSQVVEERKKVEKRVNDLEAELSEQIAKTVLADQATKVGEGLVATHVHRVDDSTNALGFLSSVASAVSSKAEKYLSSRSYLFVLSSTPSTQTQNTSSVVLVIGSDDKIVKQIGDALKVKVGIKGGGKGPRWSGKYIGVWKATKENTAIADVLNEIQS</sequence>
<dbReference type="PANTHER" id="PTHR43462:SF1">
    <property type="entry name" value="ALANYL-TRNA EDITING PROTEIN AARSD1"/>
    <property type="match status" value="1"/>
</dbReference>
<dbReference type="SUPFAM" id="SSF50447">
    <property type="entry name" value="Translation proteins"/>
    <property type="match status" value="1"/>
</dbReference>
<dbReference type="InterPro" id="IPR051335">
    <property type="entry name" value="Alanyl-tRNA_Editing_Enzymes"/>
</dbReference>